<dbReference type="InterPro" id="IPR004358">
    <property type="entry name" value="Sig_transdc_His_kin-like_C"/>
</dbReference>
<feature type="modified residue" description="4-aspartylphosphate" evidence="5">
    <location>
        <position position="747"/>
    </location>
</feature>
<dbReference type="InterPro" id="IPR011006">
    <property type="entry name" value="CheY-like_superfamily"/>
</dbReference>
<dbReference type="CDD" id="cd17546">
    <property type="entry name" value="REC_hyHK_CKI1_RcsC-like"/>
    <property type="match status" value="1"/>
</dbReference>
<dbReference type="InterPro" id="IPR013655">
    <property type="entry name" value="PAS_fold_3"/>
</dbReference>
<dbReference type="InterPro" id="IPR001789">
    <property type="entry name" value="Sig_transdc_resp-reg_receiver"/>
</dbReference>
<evidence type="ECO:0000256" key="2">
    <source>
        <dbReference type="ARBA" id="ARBA00012438"/>
    </source>
</evidence>
<gene>
    <name evidence="8" type="ORF">KL86DPRO_30055</name>
</gene>
<dbReference type="Pfam" id="PF00512">
    <property type="entry name" value="HisKA"/>
    <property type="match status" value="1"/>
</dbReference>
<evidence type="ECO:0000313" key="8">
    <source>
        <dbReference type="EMBL" id="SBW07434.1"/>
    </source>
</evidence>
<keyword evidence="3 5" id="KW-0597">Phosphoprotein</keyword>
<dbReference type="SMART" id="SM00448">
    <property type="entry name" value="REC"/>
    <property type="match status" value="1"/>
</dbReference>
<dbReference type="PROSITE" id="PS50110">
    <property type="entry name" value="RESPONSE_REGULATORY"/>
    <property type="match status" value="1"/>
</dbReference>
<dbReference type="InterPro" id="IPR035965">
    <property type="entry name" value="PAS-like_dom_sf"/>
</dbReference>
<dbReference type="CDD" id="cd00082">
    <property type="entry name" value="HisKA"/>
    <property type="match status" value="1"/>
</dbReference>
<dbReference type="SUPFAM" id="SSF55874">
    <property type="entry name" value="ATPase domain of HSP90 chaperone/DNA topoisomerase II/histidine kinase"/>
    <property type="match status" value="1"/>
</dbReference>
<dbReference type="PANTHER" id="PTHR45339">
    <property type="entry name" value="HYBRID SIGNAL TRANSDUCTION HISTIDINE KINASE J"/>
    <property type="match status" value="1"/>
</dbReference>
<evidence type="ECO:0000256" key="4">
    <source>
        <dbReference type="ARBA" id="ARBA00023012"/>
    </source>
</evidence>
<comment type="catalytic activity">
    <reaction evidence="1">
        <text>ATP + protein L-histidine = ADP + protein N-phospho-L-histidine.</text>
        <dbReference type="EC" id="2.7.13.3"/>
    </reaction>
</comment>
<evidence type="ECO:0000256" key="1">
    <source>
        <dbReference type="ARBA" id="ARBA00000085"/>
    </source>
</evidence>
<keyword evidence="8" id="KW-0418">Kinase</keyword>
<feature type="domain" description="Response regulatory" evidence="7">
    <location>
        <begin position="698"/>
        <end position="844"/>
    </location>
</feature>
<protein>
    <recommendedName>
        <fullName evidence="2">histidine kinase</fullName>
        <ecNumber evidence="2">2.7.13.3</ecNumber>
    </recommendedName>
</protein>
<dbReference type="InterPro" id="IPR000014">
    <property type="entry name" value="PAS"/>
</dbReference>
<dbReference type="Gene3D" id="3.30.565.10">
    <property type="entry name" value="Histidine kinase-like ATPase, C-terminal domain"/>
    <property type="match status" value="1"/>
</dbReference>
<keyword evidence="8" id="KW-0808">Transferase</keyword>
<dbReference type="SMART" id="SM00388">
    <property type="entry name" value="HisKA"/>
    <property type="match status" value="1"/>
</dbReference>
<dbReference type="SUPFAM" id="SSF47384">
    <property type="entry name" value="Homodimeric domain of signal transducing histidine kinase"/>
    <property type="match status" value="1"/>
</dbReference>
<reference evidence="8" key="1">
    <citation type="submission" date="2016-04" db="EMBL/GenBank/DDBJ databases">
        <authorList>
            <person name="Evans L.H."/>
            <person name="Alamgir A."/>
            <person name="Owens N."/>
            <person name="Weber N.D."/>
            <person name="Virtaneva K."/>
            <person name="Barbian K."/>
            <person name="Babar A."/>
            <person name="Rosenke K."/>
        </authorList>
    </citation>
    <scope>NUCLEOTIDE SEQUENCE</scope>
    <source>
        <strain evidence="8">86</strain>
    </source>
</reference>
<dbReference type="PANTHER" id="PTHR45339:SF1">
    <property type="entry name" value="HYBRID SIGNAL TRANSDUCTION HISTIDINE KINASE J"/>
    <property type="match status" value="1"/>
</dbReference>
<dbReference type="PROSITE" id="PS50109">
    <property type="entry name" value="HIS_KIN"/>
    <property type="match status" value="1"/>
</dbReference>
<dbReference type="CDD" id="cd16922">
    <property type="entry name" value="HATPase_EvgS-ArcB-TorS-like"/>
    <property type="match status" value="1"/>
</dbReference>
<dbReference type="SUPFAM" id="SSF52172">
    <property type="entry name" value="CheY-like"/>
    <property type="match status" value="1"/>
</dbReference>
<organism evidence="8">
    <name type="scientific">uncultured delta proteobacterium</name>
    <dbReference type="NCBI Taxonomy" id="34034"/>
    <lineage>
        <taxon>Bacteria</taxon>
        <taxon>Deltaproteobacteria</taxon>
        <taxon>environmental samples</taxon>
    </lineage>
</organism>
<dbReference type="InterPro" id="IPR005467">
    <property type="entry name" value="His_kinase_dom"/>
</dbReference>
<evidence type="ECO:0000259" key="7">
    <source>
        <dbReference type="PROSITE" id="PS50110"/>
    </source>
</evidence>
<keyword evidence="4" id="KW-0902">Two-component regulatory system</keyword>
<name>A0A212K6U6_9DELT</name>
<dbReference type="PRINTS" id="PR00344">
    <property type="entry name" value="BCTRLSENSOR"/>
</dbReference>
<dbReference type="Gene3D" id="3.30.450.20">
    <property type="entry name" value="PAS domain"/>
    <property type="match status" value="2"/>
</dbReference>
<feature type="domain" description="Histidine kinase" evidence="6">
    <location>
        <begin position="455"/>
        <end position="676"/>
    </location>
</feature>
<dbReference type="EC" id="2.7.13.3" evidence="2"/>
<dbReference type="InterPro" id="IPR036097">
    <property type="entry name" value="HisK_dim/P_sf"/>
</dbReference>
<dbReference type="CDD" id="cd00130">
    <property type="entry name" value="PAS"/>
    <property type="match status" value="1"/>
</dbReference>
<dbReference type="AlphaFoldDB" id="A0A212K6U6"/>
<proteinExistence type="predicted"/>
<dbReference type="InterPro" id="IPR003661">
    <property type="entry name" value="HisK_dim/P_dom"/>
</dbReference>
<dbReference type="Gene3D" id="1.10.287.130">
    <property type="match status" value="1"/>
</dbReference>
<dbReference type="Pfam" id="PF02518">
    <property type="entry name" value="HATPase_c"/>
    <property type="match status" value="1"/>
</dbReference>
<dbReference type="EMBL" id="FLUQ01000003">
    <property type="protein sequence ID" value="SBW07434.1"/>
    <property type="molecule type" value="Genomic_DNA"/>
</dbReference>
<sequence length="855" mass="95786">MTEESVIQDAQLFLAGTMENFSWVWWPQTHAILWAPGLREIFRVSEREAAFTHDSEFFSRVHEDDLPGFMVRLQQVLDGHCKSNEDIIRVRRGDNSWAWVLSRYFIVREKSGETFKITGYLIDLSHLRLHSRFFLAMERQNLAGYHAMLENSPDLVSRLNKNLSFIYVNPTLNRYMTSRVDSPDHEEAFAAPLGEEHLAFVRANAAEVFAGGAVRSAPYAFASELRGDVSGEYTFWPELDPDGTVHSVIAQFRDNTEHLRLEQQARLNARRLAALYELGQMADRPEEEIMGLLTEYITELTGGGCGYIFFIQDAEEETGRVFWSKAHYDFLDPADMPATYLPEGCLGTGRDQSGRFHARFIVNGDGEHPMHTVFDGKYKVMRHMHVTVFDGEKPVCIAAVSNKPTPYEESDLIQLSLFIDSAVNIMNRHEYFRYLKEAKETAERLNRAKDEFLANISHELRTPLNGILSMLQLLELSSLPPEQLEHARAATSSGKALLRIIGDILDLSVMESGKMTMHTVPYSLRDVLHSTINLFAGELAQKGLRLDLEIAPDVPELMRGDDARMRQIVFNVMGNAIKFTEKGAVSIYCGLVGSRPDRRRVYLAIADTGIGIPDDQHSLIFDAFTQVDSSSSRKYAGTGLGLNIVRRLMAAMGGSLTLESELGRGTTVHLSLPVTPVARENAGKERALPAASPHRSLDVLVAEDDAVSRRALKLLLQRSGHRVLCVSDGRQALESLLLHDFHCVFTDVQMPGMDGLELVRRIRANQMEDITPSGAVLDMVRELWPEAAPAPKERANRVRDAIITAVSAHAMAGDKERFLSEGMDFYISKPVDLRELDAVLACIVRKLAEAESVPA</sequence>
<dbReference type="SUPFAM" id="SSF55785">
    <property type="entry name" value="PYP-like sensor domain (PAS domain)"/>
    <property type="match status" value="2"/>
</dbReference>
<dbReference type="SMART" id="SM00387">
    <property type="entry name" value="HATPase_c"/>
    <property type="match status" value="1"/>
</dbReference>
<dbReference type="Gene3D" id="3.40.50.2300">
    <property type="match status" value="1"/>
</dbReference>
<accession>A0A212K6U6</accession>
<dbReference type="Pfam" id="PF00072">
    <property type="entry name" value="Response_reg"/>
    <property type="match status" value="1"/>
</dbReference>
<dbReference type="Pfam" id="PF08447">
    <property type="entry name" value="PAS_3"/>
    <property type="match status" value="1"/>
</dbReference>
<evidence type="ECO:0000256" key="3">
    <source>
        <dbReference type="ARBA" id="ARBA00022553"/>
    </source>
</evidence>
<dbReference type="FunFam" id="3.30.565.10:FF:000010">
    <property type="entry name" value="Sensor histidine kinase RcsC"/>
    <property type="match status" value="1"/>
</dbReference>
<dbReference type="InterPro" id="IPR036890">
    <property type="entry name" value="HATPase_C_sf"/>
</dbReference>
<dbReference type="GO" id="GO:0000155">
    <property type="term" value="F:phosphorelay sensor kinase activity"/>
    <property type="evidence" value="ECO:0007669"/>
    <property type="project" value="InterPro"/>
</dbReference>
<evidence type="ECO:0000256" key="5">
    <source>
        <dbReference type="PROSITE-ProRule" id="PRU00169"/>
    </source>
</evidence>
<dbReference type="InterPro" id="IPR003594">
    <property type="entry name" value="HATPase_dom"/>
</dbReference>
<evidence type="ECO:0000259" key="6">
    <source>
        <dbReference type="PROSITE" id="PS50109"/>
    </source>
</evidence>